<dbReference type="AlphaFoldDB" id="A0A9N9CVY3"/>
<comment type="caution">
    <text evidence="1">The sequence shown here is derived from an EMBL/GenBank/DDBJ whole genome shotgun (WGS) entry which is preliminary data.</text>
</comment>
<keyword evidence="2" id="KW-1185">Reference proteome</keyword>
<dbReference type="OrthoDB" id="2416239at2759"/>
<organism evidence="1 2">
    <name type="scientific">Diversispora eburnea</name>
    <dbReference type="NCBI Taxonomy" id="1213867"/>
    <lineage>
        <taxon>Eukaryota</taxon>
        <taxon>Fungi</taxon>
        <taxon>Fungi incertae sedis</taxon>
        <taxon>Mucoromycota</taxon>
        <taxon>Glomeromycotina</taxon>
        <taxon>Glomeromycetes</taxon>
        <taxon>Diversisporales</taxon>
        <taxon>Diversisporaceae</taxon>
        <taxon>Diversispora</taxon>
    </lineage>
</organism>
<dbReference type="EMBL" id="CAJVPK010002703">
    <property type="protein sequence ID" value="CAG8617101.1"/>
    <property type="molecule type" value="Genomic_DNA"/>
</dbReference>
<sequence>TSMKNGSGHPRQLTAIYGTRLNELDTIRRTLKSKTTSSLATRNIIANTYGLKASTIAGTSNLNKETKITETNTNNMELLPVEENLLLNQDKTDDNESVNSEDSFLSEHEEWRKKINLQKYKEDMEKACKIEIEGIQLNDRSTLTRAAINQNKKINNEKGINMSTRGLWLSAIVQFKKEDIAENLLMEWFQIIEKKLCRVTSPTSQELYNIISLFSTKTCYFSRNLYGKKKRMIIVSFKSQEGKDQVINFEWIAGEYRIKIVDTILKTCHRCHVKDHFVNSCPVAKKQREISERKARNFEKYRQLYKRQRSQLYKSLMGGINMGTSYLDAEQVKDIDERLELVEIHSLLEENKTTLARLNEVEKYIEKNNEQGEDKTLI</sequence>
<evidence type="ECO:0000313" key="2">
    <source>
        <dbReference type="Proteomes" id="UP000789706"/>
    </source>
</evidence>
<dbReference type="Proteomes" id="UP000789706">
    <property type="component" value="Unassembled WGS sequence"/>
</dbReference>
<evidence type="ECO:0000313" key="1">
    <source>
        <dbReference type="EMBL" id="CAG8617101.1"/>
    </source>
</evidence>
<name>A0A9N9CVY3_9GLOM</name>
<protein>
    <submittedName>
        <fullName evidence="1">3790_t:CDS:1</fullName>
    </submittedName>
</protein>
<feature type="non-terminal residue" evidence="1">
    <location>
        <position position="378"/>
    </location>
</feature>
<accession>A0A9N9CVY3</accession>
<proteinExistence type="predicted"/>
<reference evidence="1" key="1">
    <citation type="submission" date="2021-06" db="EMBL/GenBank/DDBJ databases">
        <authorList>
            <person name="Kallberg Y."/>
            <person name="Tangrot J."/>
            <person name="Rosling A."/>
        </authorList>
    </citation>
    <scope>NUCLEOTIDE SEQUENCE</scope>
    <source>
        <strain evidence="1">AZ414A</strain>
    </source>
</reference>
<gene>
    <name evidence="1" type="ORF">DEBURN_LOCUS10216</name>
</gene>